<evidence type="ECO:0000313" key="4">
    <source>
        <dbReference type="EMBL" id="MBC1332264.1"/>
    </source>
</evidence>
<accession>A0A7X0WEU5</accession>
<dbReference type="Gene3D" id="2.60.40.10">
    <property type="entry name" value="Immunoglobulins"/>
    <property type="match status" value="2"/>
</dbReference>
<feature type="domain" description="Bacterial Ig" evidence="2">
    <location>
        <begin position="137"/>
        <end position="206"/>
    </location>
</feature>
<dbReference type="Proteomes" id="UP000532866">
    <property type="component" value="Unassembled WGS sequence"/>
</dbReference>
<dbReference type="Pfam" id="PF17936">
    <property type="entry name" value="Big_6"/>
    <property type="match status" value="2"/>
</dbReference>
<name>A0A7X0WEU5_9LIST</name>
<evidence type="ECO:0000313" key="5">
    <source>
        <dbReference type="Proteomes" id="UP000532866"/>
    </source>
</evidence>
<dbReference type="AlphaFoldDB" id="A0A7X0WEU5"/>
<gene>
    <name evidence="4" type="ORF">HB759_10000</name>
    <name evidence="3" type="ORF">HB811_11300</name>
</gene>
<dbReference type="RefSeq" id="WP_185357981.1">
    <property type="nucleotide sequence ID" value="NZ_JAARNB010000002.1"/>
</dbReference>
<dbReference type="InterPro" id="IPR041498">
    <property type="entry name" value="Big_6"/>
</dbReference>
<dbReference type="EMBL" id="JAAROV010000003">
    <property type="protein sequence ID" value="MBC1317357.1"/>
    <property type="molecule type" value="Genomic_DNA"/>
</dbReference>
<evidence type="ECO:0000259" key="2">
    <source>
        <dbReference type="Pfam" id="PF17936"/>
    </source>
</evidence>
<dbReference type="NCBIfam" id="NF033510">
    <property type="entry name" value="Ca_tandemer"/>
    <property type="match status" value="2"/>
</dbReference>
<proteinExistence type="predicted"/>
<evidence type="ECO:0000313" key="6">
    <source>
        <dbReference type="Proteomes" id="UP000543379"/>
    </source>
</evidence>
<comment type="caution">
    <text evidence="4">The sequence shown here is derived from an EMBL/GenBank/DDBJ whole genome shotgun (WGS) entry which is preliminary data.</text>
</comment>
<sequence length="216" mass="22479">MTKTNKVVKVAIAGAIALSTLVSVGTSASAAGYYYDFFSSPTYSSGYSTSVAAPSLYPVTTNDTFIEGSGMMGATVNVKVGQTNYSAVVYSNGYFRISIPKQSKDTLVSATQTLRGVTSRTATQLVAGVAVKPTLFNASINSTYTVISGTGTPLTTAKVQANGETYTSTVDADGKFSVTIPALTIGQYAQAHLVAANGEQSATFYFYGPNNNKVVK</sequence>
<feature type="domain" description="Bacterial Ig" evidence="2">
    <location>
        <begin position="53"/>
        <end position="121"/>
    </location>
</feature>
<feature type="signal peptide" evidence="1">
    <location>
        <begin position="1"/>
        <end position="30"/>
    </location>
</feature>
<keyword evidence="1" id="KW-0732">Signal</keyword>
<dbReference type="InterPro" id="IPR013783">
    <property type="entry name" value="Ig-like_fold"/>
</dbReference>
<dbReference type="Proteomes" id="UP000543379">
    <property type="component" value="Unassembled WGS sequence"/>
</dbReference>
<organism evidence="4 5">
    <name type="scientific">Listeria booriae</name>
    <dbReference type="NCBI Taxonomy" id="1552123"/>
    <lineage>
        <taxon>Bacteria</taxon>
        <taxon>Bacillati</taxon>
        <taxon>Bacillota</taxon>
        <taxon>Bacilli</taxon>
        <taxon>Bacillales</taxon>
        <taxon>Listeriaceae</taxon>
        <taxon>Listeria</taxon>
    </lineage>
</organism>
<feature type="chain" id="PRO_5044441174" description="Bacterial Ig domain-containing protein" evidence="1">
    <location>
        <begin position="31"/>
        <end position="216"/>
    </location>
</feature>
<evidence type="ECO:0000313" key="3">
    <source>
        <dbReference type="EMBL" id="MBC1317357.1"/>
    </source>
</evidence>
<evidence type="ECO:0000256" key="1">
    <source>
        <dbReference type="SAM" id="SignalP"/>
    </source>
</evidence>
<protein>
    <recommendedName>
        <fullName evidence="2">Bacterial Ig domain-containing protein</fullName>
    </recommendedName>
</protein>
<dbReference type="EMBL" id="JAAROL010000003">
    <property type="protein sequence ID" value="MBC1332264.1"/>
    <property type="molecule type" value="Genomic_DNA"/>
</dbReference>
<reference evidence="5 6" key="1">
    <citation type="submission" date="2020-03" db="EMBL/GenBank/DDBJ databases">
        <title>Soil Listeria distribution.</title>
        <authorList>
            <person name="Liao J."/>
            <person name="Wiedmann M."/>
        </authorList>
    </citation>
    <scope>NUCLEOTIDE SEQUENCE [LARGE SCALE GENOMIC DNA]</scope>
    <source>
        <strain evidence="3 6">FSL L7-1816</strain>
        <strain evidence="4 5">FSL L7-1833</strain>
    </source>
</reference>